<keyword evidence="2" id="KW-1185">Reference proteome</keyword>
<dbReference type="EMBL" id="PQWO01000004">
    <property type="protein sequence ID" value="PZD74036.1"/>
    <property type="molecule type" value="Genomic_DNA"/>
</dbReference>
<comment type="caution">
    <text evidence="1">The sequence shown here is derived from an EMBL/GenBank/DDBJ whole genome shotgun (WGS) entry which is preliminary data.</text>
</comment>
<name>A0A2W1JLG8_9CYAN</name>
<reference evidence="1 2" key="1">
    <citation type="journal article" date="2018" name="Sci. Rep.">
        <title>A novel species of the marine cyanobacterium Acaryochloris with a unique pigment content and lifestyle.</title>
        <authorList>
            <person name="Partensky F."/>
            <person name="Six C."/>
            <person name="Ratin M."/>
            <person name="Garczarek L."/>
            <person name="Vaulot D."/>
            <person name="Probert I."/>
            <person name="Calteau A."/>
            <person name="Gourvil P."/>
            <person name="Marie D."/>
            <person name="Grebert T."/>
            <person name="Bouchier C."/>
            <person name="Le Panse S."/>
            <person name="Gachenot M."/>
            <person name="Rodriguez F."/>
            <person name="Garrido J.L."/>
        </authorList>
    </citation>
    <scope>NUCLEOTIDE SEQUENCE [LARGE SCALE GENOMIC DNA]</scope>
    <source>
        <strain evidence="1 2">RCC1774</strain>
    </source>
</reference>
<organism evidence="1 2">
    <name type="scientific">Acaryochloris thomasi RCC1774</name>
    <dbReference type="NCBI Taxonomy" id="1764569"/>
    <lineage>
        <taxon>Bacteria</taxon>
        <taxon>Bacillati</taxon>
        <taxon>Cyanobacteriota</taxon>
        <taxon>Cyanophyceae</taxon>
        <taxon>Acaryochloridales</taxon>
        <taxon>Acaryochloridaceae</taxon>
        <taxon>Acaryochloris</taxon>
        <taxon>Acaryochloris thomasi</taxon>
    </lineage>
</organism>
<dbReference type="Proteomes" id="UP000248857">
    <property type="component" value="Unassembled WGS sequence"/>
</dbReference>
<evidence type="ECO:0000313" key="2">
    <source>
        <dbReference type="Proteomes" id="UP000248857"/>
    </source>
</evidence>
<proteinExistence type="predicted"/>
<gene>
    <name evidence="1" type="ORF">C1752_01634</name>
</gene>
<dbReference type="AlphaFoldDB" id="A0A2W1JLG8"/>
<sequence length="80" mass="9340">MQIRFGVNLFAPNGRNIINFQRAQDFHCGLLLGLLFLGCDRKPLHLMPLVAQPTETREPRFLRLKFKNGWLSPHRLTQLQ</sequence>
<protein>
    <submittedName>
        <fullName evidence="1">Uncharacterized protein</fullName>
    </submittedName>
</protein>
<accession>A0A2W1JLG8</accession>
<evidence type="ECO:0000313" key="1">
    <source>
        <dbReference type="EMBL" id="PZD74036.1"/>
    </source>
</evidence>